<dbReference type="EMBL" id="BGZK01000340">
    <property type="protein sequence ID" value="GBP37876.1"/>
    <property type="molecule type" value="Genomic_DNA"/>
</dbReference>
<reference evidence="1 2" key="1">
    <citation type="journal article" date="2019" name="Commun. Biol.">
        <title>The bagworm genome reveals a unique fibroin gene that provides high tensile strength.</title>
        <authorList>
            <person name="Kono N."/>
            <person name="Nakamura H."/>
            <person name="Ohtoshi R."/>
            <person name="Tomita M."/>
            <person name="Numata K."/>
            <person name="Arakawa K."/>
        </authorList>
    </citation>
    <scope>NUCLEOTIDE SEQUENCE [LARGE SCALE GENOMIC DNA]</scope>
</reference>
<gene>
    <name evidence="1" type="ORF">EVAR_21411_1</name>
</gene>
<protein>
    <submittedName>
        <fullName evidence="1">Uncharacterized protein</fullName>
    </submittedName>
</protein>
<organism evidence="1 2">
    <name type="scientific">Eumeta variegata</name>
    <name type="common">Bagworm moth</name>
    <name type="synonym">Eumeta japonica</name>
    <dbReference type="NCBI Taxonomy" id="151549"/>
    <lineage>
        <taxon>Eukaryota</taxon>
        <taxon>Metazoa</taxon>
        <taxon>Ecdysozoa</taxon>
        <taxon>Arthropoda</taxon>
        <taxon>Hexapoda</taxon>
        <taxon>Insecta</taxon>
        <taxon>Pterygota</taxon>
        <taxon>Neoptera</taxon>
        <taxon>Endopterygota</taxon>
        <taxon>Lepidoptera</taxon>
        <taxon>Glossata</taxon>
        <taxon>Ditrysia</taxon>
        <taxon>Tineoidea</taxon>
        <taxon>Psychidae</taxon>
        <taxon>Oiketicinae</taxon>
        <taxon>Eumeta</taxon>
    </lineage>
</organism>
<comment type="caution">
    <text evidence="1">The sequence shown here is derived from an EMBL/GenBank/DDBJ whole genome shotgun (WGS) entry which is preliminary data.</text>
</comment>
<accession>A0A4C1VG58</accession>
<evidence type="ECO:0000313" key="1">
    <source>
        <dbReference type="EMBL" id="GBP37876.1"/>
    </source>
</evidence>
<dbReference type="AlphaFoldDB" id="A0A4C1VG58"/>
<dbReference type="Proteomes" id="UP000299102">
    <property type="component" value="Unassembled WGS sequence"/>
</dbReference>
<sequence>MAFCFGDMLRMFTEFSFCNSGPFAQFTGWDLAFLLRLFRVYAIEYEKRCYISLQGRRGELDGYYTVANDSMVYVGCGQEKKVMIWMPQPTCDNSTLD</sequence>
<name>A0A4C1VG58_EUMVA</name>
<keyword evidence="2" id="KW-1185">Reference proteome</keyword>
<proteinExistence type="predicted"/>
<evidence type="ECO:0000313" key="2">
    <source>
        <dbReference type="Proteomes" id="UP000299102"/>
    </source>
</evidence>